<feature type="domain" description="Domain of unknown function DB" evidence="1">
    <location>
        <begin position="120"/>
        <end position="222"/>
    </location>
</feature>
<dbReference type="AlphaFoldDB" id="A0A8S1HF01"/>
<name>A0A8S1HF01_9PELO</name>
<keyword evidence="3" id="KW-1185">Reference proteome</keyword>
<comment type="caution">
    <text evidence="2">The sequence shown here is derived from an EMBL/GenBank/DDBJ whole genome shotgun (WGS) entry which is preliminary data.</text>
</comment>
<dbReference type="Proteomes" id="UP000835052">
    <property type="component" value="Unassembled WGS sequence"/>
</dbReference>
<evidence type="ECO:0000259" key="1">
    <source>
        <dbReference type="Pfam" id="PF01682"/>
    </source>
</evidence>
<protein>
    <recommendedName>
        <fullName evidence="1">Domain of unknown function DB domain-containing protein</fullName>
    </recommendedName>
</protein>
<sequence>MRILDSSSTYTCRPGCFRDLHTWCSGGSSGCCVRNQPNIVQVSCGGQAGCQPGYGCGQYGCAKRRAFGGLTKRIDGVIIDEEEGDQAWLSPTAIALKAENEQGNLTVQRLTNPNFIFHSCCEARGLPDACVAHCHYNTYTADKLEAMFHKEDSCPLDTINEIHYCAAQGLDHRPCCIAEGVADTSAGDKCLAFCDQRPNRFTPIDASYLPCYDVFENMKKCFFIEIRKRAESKFSNYRIESVGGGQF</sequence>
<dbReference type="PANTHER" id="PTHR46705:SF3">
    <property type="entry name" value="DOMAIN OF UNKNOWN FUNCTION DB DOMAIN-CONTAINING PROTEIN"/>
    <property type="match status" value="1"/>
</dbReference>
<accession>A0A8S1HF01</accession>
<evidence type="ECO:0000313" key="2">
    <source>
        <dbReference type="EMBL" id="CAD6192941.1"/>
    </source>
</evidence>
<reference evidence="2" key="1">
    <citation type="submission" date="2020-10" db="EMBL/GenBank/DDBJ databases">
        <authorList>
            <person name="Kikuchi T."/>
        </authorList>
    </citation>
    <scope>NUCLEOTIDE SEQUENCE</scope>
    <source>
        <strain evidence="2">NKZ352</strain>
    </source>
</reference>
<dbReference type="Pfam" id="PF01682">
    <property type="entry name" value="DB"/>
    <property type="match status" value="1"/>
</dbReference>
<dbReference type="PANTHER" id="PTHR46705">
    <property type="entry name" value="PROTEIN CBG09805"/>
    <property type="match status" value="1"/>
</dbReference>
<gene>
    <name evidence="2" type="ORF">CAUJ_LOCUS8860</name>
</gene>
<organism evidence="2 3">
    <name type="scientific">Caenorhabditis auriculariae</name>
    <dbReference type="NCBI Taxonomy" id="2777116"/>
    <lineage>
        <taxon>Eukaryota</taxon>
        <taxon>Metazoa</taxon>
        <taxon>Ecdysozoa</taxon>
        <taxon>Nematoda</taxon>
        <taxon>Chromadorea</taxon>
        <taxon>Rhabditida</taxon>
        <taxon>Rhabditina</taxon>
        <taxon>Rhabditomorpha</taxon>
        <taxon>Rhabditoidea</taxon>
        <taxon>Rhabditidae</taxon>
        <taxon>Peloderinae</taxon>
        <taxon>Caenorhabditis</taxon>
    </lineage>
</organism>
<proteinExistence type="predicted"/>
<dbReference type="PROSITE" id="PS51257">
    <property type="entry name" value="PROKAR_LIPOPROTEIN"/>
    <property type="match status" value="1"/>
</dbReference>
<dbReference type="EMBL" id="CAJGYM010000031">
    <property type="protein sequence ID" value="CAD6192941.1"/>
    <property type="molecule type" value="Genomic_DNA"/>
</dbReference>
<dbReference type="OrthoDB" id="5843172at2759"/>
<evidence type="ECO:0000313" key="3">
    <source>
        <dbReference type="Proteomes" id="UP000835052"/>
    </source>
</evidence>
<dbReference type="InterPro" id="IPR002602">
    <property type="entry name" value="DB"/>
</dbReference>